<evidence type="ECO:0000256" key="2">
    <source>
        <dbReference type="ARBA" id="ARBA00004115"/>
    </source>
</evidence>
<dbReference type="EMBL" id="HBFX01031079">
    <property type="protein sequence ID" value="CAD8967747.1"/>
    <property type="molecule type" value="Transcribed_RNA"/>
</dbReference>
<feature type="signal peptide" evidence="10">
    <location>
        <begin position="1"/>
        <end position="26"/>
    </location>
</feature>
<evidence type="ECO:0000256" key="3">
    <source>
        <dbReference type="ARBA" id="ARBA00004922"/>
    </source>
</evidence>
<dbReference type="GO" id="GO:0018279">
    <property type="term" value="P:protein N-linked glycosylation via asparagine"/>
    <property type="evidence" value="ECO:0007669"/>
    <property type="project" value="TreeGrafter"/>
</dbReference>
<comment type="similarity">
    <text evidence="4 10">Belongs to the OST1 family.</text>
</comment>
<proteinExistence type="inferred from homology"/>
<comment type="function">
    <text evidence="1 10">Subunit of the oligosaccharyl transferase (OST) complex that catalyzes the initial transfer of a defined glycan (Glc(3)Man(9)GlcNAc(2) in eukaryotes) from the lipid carrier dolichol-pyrophosphate to an asparagine residue within an Asn-X-Ser/Thr consensus motif in nascent polypeptide chains, the first step in protein N-glycosylation. N-glycosylation occurs cotranslationally and the complex associates with the Sec61 complex at the channel-forming translocon complex that mediates protein translocation across the endoplasmic reticulum (ER). All subunits are required for a maximal enzyme activity.</text>
</comment>
<keyword evidence="9" id="KW-0472">Membrane</keyword>
<keyword evidence="5" id="KW-0812">Transmembrane</keyword>
<sequence length="446" mass="48156">MQATSRMPTLLFMAALVLGSVGPVGAQEGQAMPGVINTKCRRSTDLRGSLAKMTVGLGFKNKGKEPVSDYYFALPKALADNLVSMNITGAGKKPMEFVPAPGVDGGGGAVHYKVLLGAPVPPKSDAVDLQVYMMFTNVMTPKPPAVAQGERQLVVFRESHYWLTPYPTTVMYSEVLVAGDVEEYSKQDPTEKKGKTIIYGPYNDVPAYAYSPSMVHFAHDRAFVTATSSSRQITVSPWWSEVRVREDVFVRHSGAALKGAFNRAEYQTKPKTSARSAAASLTALLPREAKGFYYRDDLGNVSTSFVTKNAAHSVMTLRPRYPLFGGWTASFTVGYTLPLSAAASFSEGRFRLSLPLGVSLEDVAADLHSVSVTLPEGAHDIKVEALPKGYEEARSASRAFLDLAPRTTLTLSARGVPPGGGGGGGGPRPQREPPWCRCAQPQRRMW</sequence>
<comment type="subunit">
    <text evidence="10">Component of the oligosaccharyltransferase (OST) complex.</text>
</comment>
<dbReference type="UniPathway" id="UPA00378"/>
<dbReference type="InterPro" id="IPR007676">
    <property type="entry name" value="Ribophorin_I"/>
</dbReference>
<organism evidence="12">
    <name type="scientific">Hemiselmis andersenii</name>
    <name type="common">Cryptophyte alga</name>
    <dbReference type="NCBI Taxonomy" id="464988"/>
    <lineage>
        <taxon>Eukaryota</taxon>
        <taxon>Cryptophyceae</taxon>
        <taxon>Cryptomonadales</taxon>
        <taxon>Hemiselmidaceae</taxon>
        <taxon>Hemiselmis</taxon>
    </lineage>
</organism>
<evidence type="ECO:0000256" key="8">
    <source>
        <dbReference type="ARBA" id="ARBA00022989"/>
    </source>
</evidence>
<gene>
    <name evidence="12" type="ORF">HAND00432_LOCUS18741</name>
</gene>
<dbReference type="GO" id="GO:0008250">
    <property type="term" value="C:oligosaccharyltransferase complex"/>
    <property type="evidence" value="ECO:0007669"/>
    <property type="project" value="UniProtKB-UniRule"/>
</dbReference>
<evidence type="ECO:0000256" key="4">
    <source>
        <dbReference type="ARBA" id="ARBA00008905"/>
    </source>
</evidence>
<feature type="chain" id="PRO_5031603474" description="Dolichyl-diphosphooligosaccharide--protein glycosyltransferase subunit 1" evidence="10">
    <location>
        <begin position="27"/>
        <end position="446"/>
    </location>
</feature>
<evidence type="ECO:0000256" key="10">
    <source>
        <dbReference type="RuleBase" id="RU361143"/>
    </source>
</evidence>
<keyword evidence="6 10" id="KW-0732">Signal</keyword>
<dbReference type="PANTHER" id="PTHR21049">
    <property type="entry name" value="RIBOPHORIN I"/>
    <property type="match status" value="1"/>
</dbReference>
<protein>
    <recommendedName>
        <fullName evidence="10">Dolichyl-diphosphooligosaccharide--protein glycosyltransferase subunit 1</fullName>
    </recommendedName>
</protein>
<dbReference type="Pfam" id="PF04597">
    <property type="entry name" value="Ribophorin_I"/>
    <property type="match status" value="1"/>
</dbReference>
<dbReference type="AlphaFoldDB" id="A0A7S1H6L3"/>
<evidence type="ECO:0000256" key="5">
    <source>
        <dbReference type="ARBA" id="ARBA00022692"/>
    </source>
</evidence>
<feature type="compositionally biased region" description="Gly residues" evidence="11">
    <location>
        <begin position="417"/>
        <end position="427"/>
    </location>
</feature>
<comment type="pathway">
    <text evidence="3 10">Protein modification; protein glycosylation.</text>
</comment>
<evidence type="ECO:0000256" key="11">
    <source>
        <dbReference type="SAM" id="MobiDB-lite"/>
    </source>
</evidence>
<evidence type="ECO:0000256" key="9">
    <source>
        <dbReference type="ARBA" id="ARBA00023136"/>
    </source>
</evidence>
<keyword evidence="7 10" id="KW-0256">Endoplasmic reticulum</keyword>
<evidence type="ECO:0000256" key="7">
    <source>
        <dbReference type="ARBA" id="ARBA00022824"/>
    </source>
</evidence>
<evidence type="ECO:0000256" key="6">
    <source>
        <dbReference type="ARBA" id="ARBA00022729"/>
    </source>
</evidence>
<name>A0A7S1H6L3_HEMAN</name>
<reference evidence="12" key="1">
    <citation type="submission" date="2021-01" db="EMBL/GenBank/DDBJ databases">
        <authorList>
            <person name="Corre E."/>
            <person name="Pelletier E."/>
            <person name="Niang G."/>
            <person name="Scheremetjew M."/>
            <person name="Finn R."/>
            <person name="Kale V."/>
            <person name="Holt S."/>
            <person name="Cochrane G."/>
            <person name="Meng A."/>
            <person name="Brown T."/>
            <person name="Cohen L."/>
        </authorList>
    </citation>
    <scope>NUCLEOTIDE SEQUENCE</scope>
    <source>
        <strain evidence="12">CCMP644</strain>
    </source>
</reference>
<evidence type="ECO:0000313" key="12">
    <source>
        <dbReference type="EMBL" id="CAD8967747.1"/>
    </source>
</evidence>
<comment type="subcellular location">
    <subcellularLocation>
        <location evidence="2 10">Endoplasmic reticulum membrane</location>
        <topology evidence="2 10">Single-pass type I membrane protein</topology>
    </subcellularLocation>
</comment>
<evidence type="ECO:0000256" key="1">
    <source>
        <dbReference type="ARBA" id="ARBA00002791"/>
    </source>
</evidence>
<accession>A0A7S1H6L3</accession>
<feature type="region of interest" description="Disordered" evidence="11">
    <location>
        <begin position="411"/>
        <end position="446"/>
    </location>
</feature>
<keyword evidence="8" id="KW-1133">Transmembrane helix</keyword>
<dbReference type="PANTHER" id="PTHR21049:SF0">
    <property type="entry name" value="DOLICHYL-DIPHOSPHOOLIGOSACCHARIDE--PROTEIN GLYCOSYLTRANSFERASE SUBUNIT 1"/>
    <property type="match status" value="1"/>
</dbReference>